<evidence type="ECO:0008006" key="4">
    <source>
        <dbReference type="Google" id="ProtNLM"/>
    </source>
</evidence>
<name>A0A5B7IA13_PORTR</name>
<dbReference type="Proteomes" id="UP000324222">
    <property type="component" value="Unassembled WGS sequence"/>
</dbReference>
<sequence>MLISFILIFISYLASCVLSSLSCIDFNSPSQENVKKRQTGADSLGAAVVHACFGVRGVSKRMGSNPVHGSSHYFPPVDPFLSFAPLSSHIALYSFSIPFSHYIHP</sequence>
<evidence type="ECO:0000256" key="1">
    <source>
        <dbReference type="SAM" id="SignalP"/>
    </source>
</evidence>
<keyword evidence="1" id="KW-0732">Signal</keyword>
<proteinExistence type="predicted"/>
<protein>
    <recommendedName>
        <fullName evidence="4">Secreted protein</fullName>
    </recommendedName>
</protein>
<reference evidence="2 3" key="1">
    <citation type="submission" date="2019-05" db="EMBL/GenBank/DDBJ databases">
        <title>Another draft genome of Portunus trituberculatus and its Hox gene families provides insights of decapod evolution.</title>
        <authorList>
            <person name="Jeong J.-H."/>
            <person name="Song I."/>
            <person name="Kim S."/>
            <person name="Choi T."/>
            <person name="Kim D."/>
            <person name="Ryu S."/>
            <person name="Kim W."/>
        </authorList>
    </citation>
    <scope>NUCLEOTIDE SEQUENCE [LARGE SCALE GENOMIC DNA]</scope>
    <source>
        <tissue evidence="2">Muscle</tissue>
    </source>
</reference>
<accession>A0A5B7IA13</accession>
<organism evidence="2 3">
    <name type="scientific">Portunus trituberculatus</name>
    <name type="common">Swimming crab</name>
    <name type="synonym">Neptunus trituberculatus</name>
    <dbReference type="NCBI Taxonomy" id="210409"/>
    <lineage>
        <taxon>Eukaryota</taxon>
        <taxon>Metazoa</taxon>
        <taxon>Ecdysozoa</taxon>
        <taxon>Arthropoda</taxon>
        <taxon>Crustacea</taxon>
        <taxon>Multicrustacea</taxon>
        <taxon>Malacostraca</taxon>
        <taxon>Eumalacostraca</taxon>
        <taxon>Eucarida</taxon>
        <taxon>Decapoda</taxon>
        <taxon>Pleocyemata</taxon>
        <taxon>Brachyura</taxon>
        <taxon>Eubrachyura</taxon>
        <taxon>Portunoidea</taxon>
        <taxon>Portunidae</taxon>
        <taxon>Portuninae</taxon>
        <taxon>Portunus</taxon>
    </lineage>
</organism>
<evidence type="ECO:0000313" key="2">
    <source>
        <dbReference type="EMBL" id="MPC79045.1"/>
    </source>
</evidence>
<dbReference type="AlphaFoldDB" id="A0A5B7IA13"/>
<evidence type="ECO:0000313" key="3">
    <source>
        <dbReference type="Proteomes" id="UP000324222"/>
    </source>
</evidence>
<feature type="chain" id="PRO_5022894069" description="Secreted protein" evidence="1">
    <location>
        <begin position="20"/>
        <end position="105"/>
    </location>
</feature>
<gene>
    <name evidence="2" type="ORF">E2C01_073557</name>
</gene>
<dbReference type="EMBL" id="VSRR010050086">
    <property type="protein sequence ID" value="MPC79045.1"/>
    <property type="molecule type" value="Genomic_DNA"/>
</dbReference>
<keyword evidence="3" id="KW-1185">Reference proteome</keyword>
<feature type="signal peptide" evidence="1">
    <location>
        <begin position="1"/>
        <end position="19"/>
    </location>
</feature>
<comment type="caution">
    <text evidence="2">The sequence shown here is derived from an EMBL/GenBank/DDBJ whole genome shotgun (WGS) entry which is preliminary data.</text>
</comment>